<dbReference type="CDD" id="cd06173">
    <property type="entry name" value="MFS_MefA_like"/>
    <property type="match status" value="1"/>
</dbReference>
<evidence type="ECO:0000256" key="4">
    <source>
        <dbReference type="ARBA" id="ARBA00022989"/>
    </source>
</evidence>
<feature type="transmembrane region" description="Helical" evidence="7">
    <location>
        <begin position="228"/>
        <end position="254"/>
    </location>
</feature>
<evidence type="ECO:0000256" key="2">
    <source>
        <dbReference type="ARBA" id="ARBA00022475"/>
    </source>
</evidence>
<feature type="transmembrane region" description="Helical" evidence="7">
    <location>
        <begin position="50"/>
        <end position="73"/>
    </location>
</feature>
<dbReference type="PANTHER" id="PTHR23513:SF11">
    <property type="entry name" value="STAPHYLOFERRIN A TRANSPORTER"/>
    <property type="match status" value="1"/>
</dbReference>
<evidence type="ECO:0000256" key="3">
    <source>
        <dbReference type="ARBA" id="ARBA00022692"/>
    </source>
</evidence>
<proteinExistence type="predicted"/>
<dbReference type="Gene3D" id="1.20.1250.20">
    <property type="entry name" value="MFS general substrate transporter like domains"/>
    <property type="match status" value="1"/>
</dbReference>
<feature type="region of interest" description="Disordered" evidence="6">
    <location>
        <begin position="431"/>
        <end position="470"/>
    </location>
</feature>
<dbReference type="PROSITE" id="PS50850">
    <property type="entry name" value="MFS"/>
    <property type="match status" value="1"/>
</dbReference>
<dbReference type="InterPro" id="IPR036259">
    <property type="entry name" value="MFS_trans_sf"/>
</dbReference>
<feature type="transmembrane region" description="Helical" evidence="7">
    <location>
        <begin position="383"/>
        <end position="403"/>
    </location>
</feature>
<dbReference type="PANTHER" id="PTHR23513">
    <property type="entry name" value="INTEGRAL MEMBRANE EFFLUX PROTEIN-RELATED"/>
    <property type="match status" value="1"/>
</dbReference>
<evidence type="ECO:0000259" key="8">
    <source>
        <dbReference type="PROSITE" id="PS50850"/>
    </source>
</evidence>
<dbReference type="Proteomes" id="UP000593818">
    <property type="component" value="Chromosome"/>
</dbReference>
<feature type="compositionally biased region" description="Low complexity" evidence="6">
    <location>
        <begin position="454"/>
        <end position="470"/>
    </location>
</feature>
<keyword evidence="4 7" id="KW-1133">Transmembrane helix</keyword>
<feature type="transmembrane region" description="Helical" evidence="7">
    <location>
        <begin position="266"/>
        <end position="286"/>
    </location>
</feature>
<gene>
    <name evidence="9" type="ORF">INP59_22575</name>
</gene>
<evidence type="ECO:0000313" key="9">
    <source>
        <dbReference type="EMBL" id="QOV98568.1"/>
    </source>
</evidence>
<feature type="transmembrane region" description="Helical" evidence="7">
    <location>
        <begin position="293"/>
        <end position="313"/>
    </location>
</feature>
<keyword evidence="5 7" id="KW-0472">Membrane</keyword>
<feature type="transmembrane region" description="Helical" evidence="7">
    <location>
        <begin position="80"/>
        <end position="101"/>
    </location>
</feature>
<keyword evidence="10" id="KW-1185">Reference proteome</keyword>
<dbReference type="InterPro" id="IPR020846">
    <property type="entry name" value="MFS_dom"/>
</dbReference>
<dbReference type="AlphaFoldDB" id="A0A7M2XLD4"/>
<evidence type="ECO:0000256" key="6">
    <source>
        <dbReference type="SAM" id="MobiDB-lite"/>
    </source>
</evidence>
<evidence type="ECO:0000313" key="10">
    <source>
        <dbReference type="Proteomes" id="UP000593818"/>
    </source>
</evidence>
<evidence type="ECO:0000256" key="1">
    <source>
        <dbReference type="ARBA" id="ARBA00004651"/>
    </source>
</evidence>
<name>A0A7M2XLD4_9NOCA</name>
<dbReference type="Pfam" id="PF07690">
    <property type="entry name" value="MFS_1"/>
    <property type="match status" value="1"/>
</dbReference>
<dbReference type="SUPFAM" id="SSF103473">
    <property type="entry name" value="MFS general substrate transporter"/>
    <property type="match status" value="1"/>
</dbReference>
<feature type="transmembrane region" description="Helical" evidence="7">
    <location>
        <begin position="354"/>
        <end position="377"/>
    </location>
</feature>
<accession>A0A7M2XLD4</accession>
<feature type="domain" description="Major facilitator superfamily (MFS) profile" evidence="8">
    <location>
        <begin position="1"/>
        <end position="407"/>
    </location>
</feature>
<evidence type="ECO:0000256" key="7">
    <source>
        <dbReference type="SAM" id="Phobius"/>
    </source>
</evidence>
<dbReference type="GO" id="GO:0022857">
    <property type="term" value="F:transmembrane transporter activity"/>
    <property type="evidence" value="ECO:0007669"/>
    <property type="project" value="InterPro"/>
</dbReference>
<dbReference type="GO" id="GO:0005886">
    <property type="term" value="C:plasma membrane"/>
    <property type="evidence" value="ECO:0007669"/>
    <property type="project" value="UniProtKB-SubCell"/>
</dbReference>
<evidence type="ECO:0000256" key="5">
    <source>
        <dbReference type="ARBA" id="ARBA00023136"/>
    </source>
</evidence>
<sequence length="470" mass="49156">MNARVRALAPLRHRDYRLLIGAVAAELFAAGMWTVVMVFQVIAIRDTPTALSMVAACLSAGLLAFALVGGIAADRLPKRAVLVAVQAVNLVTVSLVTALALSDAIALWHMAVASAVLGAGTAFFFPTYTALLPNVLPAEELLAANGMEGALRPTLQQGAGPAVAGMVVGAFIPATGAFIVAAFHACALVLLLCVRVPRERMEETESQEKTSVLADLKEGISFTITTPWLLWTLIAACVMTFVVMGPVEVLLPFITRELFDNGEQRFGTILAAFGVGGALGSLAVSSRPLPRRYLTIMLMCWGVGTLPLAVFAFTTSFTVMIIATFVIGFADAAGMVLWGTLLQRRVPLGMIGRVASLDFFVSLALMPVSIAVTGPLSTVVPRWVLFTVAGVAPLVLMLIALVAGRMFADEIANPLDTGNERVDIVVEPAQRAESVETAAGTASDEASAECAGRSANSATAASTTTPATPK</sequence>
<dbReference type="InterPro" id="IPR011701">
    <property type="entry name" value="MFS"/>
</dbReference>
<feature type="transmembrane region" description="Helical" evidence="7">
    <location>
        <begin position="178"/>
        <end position="196"/>
    </location>
</feature>
<comment type="subcellular location">
    <subcellularLocation>
        <location evidence="1">Cell membrane</location>
        <topology evidence="1">Multi-pass membrane protein</topology>
    </subcellularLocation>
</comment>
<organism evidence="9 10">
    <name type="scientific">Rhodococcus pyridinivorans</name>
    <dbReference type="NCBI Taxonomy" id="103816"/>
    <lineage>
        <taxon>Bacteria</taxon>
        <taxon>Bacillati</taxon>
        <taxon>Actinomycetota</taxon>
        <taxon>Actinomycetes</taxon>
        <taxon>Mycobacteriales</taxon>
        <taxon>Nocardiaceae</taxon>
        <taxon>Rhodococcus</taxon>
    </lineage>
</organism>
<reference evidence="9 10" key="1">
    <citation type="submission" date="2020-10" db="EMBL/GenBank/DDBJ databases">
        <title>Whole genome sequence of oil-degrading bacteria Rhodococcus pyridinivorans strain 5Ap.</title>
        <authorList>
            <person name="Akhremchuk A.E."/>
            <person name="Valentovich L.N."/>
            <person name="Charniauskaya M.I."/>
            <person name="Bukliarevich H.A."/>
            <person name="Titok M.A."/>
        </authorList>
    </citation>
    <scope>NUCLEOTIDE SEQUENCE [LARGE SCALE GENOMIC DNA]</scope>
    <source>
        <strain evidence="9 10">5Ap</strain>
    </source>
</reference>
<keyword evidence="3 7" id="KW-0812">Transmembrane</keyword>
<protein>
    <submittedName>
        <fullName evidence="9">MFS transporter</fullName>
    </submittedName>
</protein>
<feature type="transmembrane region" description="Helical" evidence="7">
    <location>
        <begin position="319"/>
        <end position="342"/>
    </location>
</feature>
<feature type="transmembrane region" description="Helical" evidence="7">
    <location>
        <begin position="20"/>
        <end position="44"/>
    </location>
</feature>
<keyword evidence="2" id="KW-1003">Cell membrane</keyword>
<dbReference type="EMBL" id="CP063450">
    <property type="protein sequence ID" value="QOV98568.1"/>
    <property type="molecule type" value="Genomic_DNA"/>
</dbReference>